<name>A0A9P5YSG9_9AGAR</name>
<protein>
    <submittedName>
        <fullName evidence="1">Uncharacterized protein</fullName>
    </submittedName>
</protein>
<sequence>MAAPTYSHDIPSLSQTIPALPPLRDLDVNRAIVSGSPIDAANLTNAKITAIRLKAALDSSMVPEVTNDMVEKAELRHRAVEGARIAAAYAPGLMEGIAAVLQRLTAMDQHFTAMDQRFDGIDERLSAIETNIAINSAELNNQRIITRNKAYSPIFHPLQKTIPGDGYNKARAISRPADGPNLVQPPQPAAIGAIPPDFDCNISSYSNIDIANLVIFYNDDFGIVITDNKSTRINKVIAFLCQSFQ</sequence>
<organism evidence="1 2">
    <name type="scientific">Pholiota conissans</name>
    <dbReference type="NCBI Taxonomy" id="109636"/>
    <lineage>
        <taxon>Eukaryota</taxon>
        <taxon>Fungi</taxon>
        <taxon>Dikarya</taxon>
        <taxon>Basidiomycota</taxon>
        <taxon>Agaricomycotina</taxon>
        <taxon>Agaricomycetes</taxon>
        <taxon>Agaricomycetidae</taxon>
        <taxon>Agaricales</taxon>
        <taxon>Agaricineae</taxon>
        <taxon>Strophariaceae</taxon>
        <taxon>Pholiota</taxon>
    </lineage>
</organism>
<dbReference type="OrthoDB" id="3047760at2759"/>
<comment type="caution">
    <text evidence="1">The sequence shown here is derived from an EMBL/GenBank/DDBJ whole genome shotgun (WGS) entry which is preliminary data.</text>
</comment>
<proteinExistence type="predicted"/>
<keyword evidence="2" id="KW-1185">Reference proteome</keyword>
<reference evidence="1" key="1">
    <citation type="submission" date="2020-11" db="EMBL/GenBank/DDBJ databases">
        <authorList>
            <consortium name="DOE Joint Genome Institute"/>
            <person name="Ahrendt S."/>
            <person name="Riley R."/>
            <person name="Andreopoulos W."/>
            <person name="Labutti K."/>
            <person name="Pangilinan J."/>
            <person name="Ruiz-Duenas F.J."/>
            <person name="Barrasa J.M."/>
            <person name="Sanchez-Garcia M."/>
            <person name="Camarero S."/>
            <person name="Miyauchi S."/>
            <person name="Serrano A."/>
            <person name="Linde D."/>
            <person name="Babiker R."/>
            <person name="Drula E."/>
            <person name="Ayuso-Fernandez I."/>
            <person name="Pacheco R."/>
            <person name="Padilla G."/>
            <person name="Ferreira P."/>
            <person name="Barriuso J."/>
            <person name="Kellner H."/>
            <person name="Castanera R."/>
            <person name="Alfaro M."/>
            <person name="Ramirez L."/>
            <person name="Pisabarro A.G."/>
            <person name="Kuo A."/>
            <person name="Tritt A."/>
            <person name="Lipzen A."/>
            <person name="He G."/>
            <person name="Yan M."/>
            <person name="Ng V."/>
            <person name="Cullen D."/>
            <person name="Martin F."/>
            <person name="Rosso M.-N."/>
            <person name="Henrissat B."/>
            <person name="Hibbett D."/>
            <person name="Martinez A.T."/>
            <person name="Grigoriev I.V."/>
        </authorList>
    </citation>
    <scope>NUCLEOTIDE SEQUENCE</scope>
    <source>
        <strain evidence="1">CIRM-BRFM 674</strain>
    </source>
</reference>
<gene>
    <name evidence="1" type="ORF">BDN70DRAFT_884204</name>
</gene>
<dbReference type="Gene3D" id="1.20.5.2280">
    <property type="match status" value="1"/>
</dbReference>
<evidence type="ECO:0000313" key="2">
    <source>
        <dbReference type="Proteomes" id="UP000807469"/>
    </source>
</evidence>
<dbReference type="AlphaFoldDB" id="A0A9P5YSG9"/>
<dbReference type="Proteomes" id="UP000807469">
    <property type="component" value="Unassembled WGS sequence"/>
</dbReference>
<evidence type="ECO:0000313" key="1">
    <source>
        <dbReference type="EMBL" id="KAF9475038.1"/>
    </source>
</evidence>
<accession>A0A9P5YSG9</accession>
<dbReference type="EMBL" id="MU155350">
    <property type="protein sequence ID" value="KAF9475038.1"/>
    <property type="molecule type" value="Genomic_DNA"/>
</dbReference>